<reference evidence="2 4" key="1">
    <citation type="journal article" date="2011" name="Nature">
        <title>The Medicago genome provides insight into the evolution of rhizobial symbioses.</title>
        <authorList>
            <person name="Young N.D."/>
            <person name="Debelle F."/>
            <person name="Oldroyd G.E."/>
            <person name="Geurts R."/>
            <person name="Cannon S.B."/>
            <person name="Udvardi M.K."/>
            <person name="Benedito V.A."/>
            <person name="Mayer K.F."/>
            <person name="Gouzy J."/>
            <person name="Schoof H."/>
            <person name="Van de Peer Y."/>
            <person name="Proost S."/>
            <person name="Cook D.R."/>
            <person name="Meyers B.C."/>
            <person name="Spannagl M."/>
            <person name="Cheung F."/>
            <person name="De Mita S."/>
            <person name="Krishnakumar V."/>
            <person name="Gundlach H."/>
            <person name="Zhou S."/>
            <person name="Mudge J."/>
            <person name="Bharti A.K."/>
            <person name="Murray J.D."/>
            <person name="Naoumkina M.A."/>
            <person name="Rosen B."/>
            <person name="Silverstein K.A."/>
            <person name="Tang H."/>
            <person name="Rombauts S."/>
            <person name="Zhao P.X."/>
            <person name="Zhou P."/>
            <person name="Barbe V."/>
            <person name="Bardou P."/>
            <person name="Bechner M."/>
            <person name="Bellec A."/>
            <person name="Berger A."/>
            <person name="Berges H."/>
            <person name="Bidwell S."/>
            <person name="Bisseling T."/>
            <person name="Choisne N."/>
            <person name="Couloux A."/>
            <person name="Denny R."/>
            <person name="Deshpande S."/>
            <person name="Dai X."/>
            <person name="Doyle J.J."/>
            <person name="Dudez A.M."/>
            <person name="Farmer A.D."/>
            <person name="Fouteau S."/>
            <person name="Franken C."/>
            <person name="Gibelin C."/>
            <person name="Gish J."/>
            <person name="Goldstein S."/>
            <person name="Gonzalez A.J."/>
            <person name="Green P.J."/>
            <person name="Hallab A."/>
            <person name="Hartog M."/>
            <person name="Hua A."/>
            <person name="Humphray S.J."/>
            <person name="Jeong D.H."/>
            <person name="Jing Y."/>
            <person name="Jocker A."/>
            <person name="Kenton S.M."/>
            <person name="Kim D.J."/>
            <person name="Klee K."/>
            <person name="Lai H."/>
            <person name="Lang C."/>
            <person name="Lin S."/>
            <person name="Macmil S.L."/>
            <person name="Magdelenat G."/>
            <person name="Matthews L."/>
            <person name="McCorrison J."/>
            <person name="Monaghan E.L."/>
            <person name="Mun J.H."/>
            <person name="Najar F.Z."/>
            <person name="Nicholson C."/>
            <person name="Noirot C."/>
            <person name="O'Bleness M."/>
            <person name="Paule C.R."/>
            <person name="Poulain J."/>
            <person name="Prion F."/>
            <person name="Qin B."/>
            <person name="Qu C."/>
            <person name="Retzel E.F."/>
            <person name="Riddle C."/>
            <person name="Sallet E."/>
            <person name="Samain S."/>
            <person name="Samson N."/>
            <person name="Sanders I."/>
            <person name="Saurat O."/>
            <person name="Scarpelli C."/>
            <person name="Schiex T."/>
            <person name="Segurens B."/>
            <person name="Severin A.J."/>
            <person name="Sherrier D.J."/>
            <person name="Shi R."/>
            <person name="Sims S."/>
            <person name="Singer S.R."/>
            <person name="Sinharoy S."/>
            <person name="Sterck L."/>
            <person name="Viollet A."/>
            <person name="Wang B.B."/>
            <person name="Wang K."/>
            <person name="Wang M."/>
            <person name="Wang X."/>
            <person name="Warfsmann J."/>
            <person name="Weissenbach J."/>
            <person name="White D.D."/>
            <person name="White J.D."/>
            <person name="Wiley G.B."/>
            <person name="Wincker P."/>
            <person name="Xing Y."/>
            <person name="Yang L."/>
            <person name="Yao Z."/>
            <person name="Ying F."/>
            <person name="Zhai J."/>
            <person name="Zhou L."/>
            <person name="Zuber A."/>
            <person name="Denarie J."/>
            <person name="Dixon R.A."/>
            <person name="May G.D."/>
            <person name="Schwartz D.C."/>
            <person name="Rogers J."/>
            <person name="Quetier F."/>
            <person name="Town C.D."/>
            <person name="Roe B.A."/>
        </authorList>
    </citation>
    <scope>NUCLEOTIDE SEQUENCE [LARGE SCALE GENOMIC DNA]</scope>
    <source>
        <strain evidence="2">A17</strain>
        <strain evidence="3 4">cv. Jemalong A17</strain>
    </source>
</reference>
<proteinExistence type="predicted"/>
<evidence type="ECO:0000313" key="4">
    <source>
        <dbReference type="Proteomes" id="UP000002051"/>
    </source>
</evidence>
<dbReference type="PaxDb" id="3880-AES64977"/>
<evidence type="ECO:0000313" key="2">
    <source>
        <dbReference type="EMBL" id="AES64977.1"/>
    </source>
</evidence>
<accession>G7IMT6</accession>
<feature type="region of interest" description="Disordered" evidence="1">
    <location>
        <begin position="94"/>
        <end position="152"/>
    </location>
</feature>
<reference evidence="3" key="3">
    <citation type="submission" date="2015-04" db="UniProtKB">
        <authorList>
            <consortium name="EnsemblPlants"/>
        </authorList>
    </citation>
    <scope>IDENTIFICATION</scope>
    <source>
        <strain evidence="3">cv. Jemalong A17</strain>
    </source>
</reference>
<evidence type="ECO:0000313" key="3">
    <source>
        <dbReference type="EnsemblPlants" id="AES64977"/>
    </source>
</evidence>
<dbReference type="EnsemblPlants" id="AES64977">
    <property type="protein sequence ID" value="AES64977"/>
    <property type="gene ID" value="MTR_2g033960"/>
</dbReference>
<dbReference type="AlphaFoldDB" id="G7IMT6"/>
<gene>
    <name evidence="2" type="ordered locus">MTR_2g033960</name>
</gene>
<protein>
    <submittedName>
        <fullName evidence="2 3">Uncharacterized protein</fullName>
    </submittedName>
</protein>
<dbReference type="Proteomes" id="UP000002051">
    <property type="component" value="Chromosome 2"/>
</dbReference>
<name>G7IMT6_MEDTR</name>
<feature type="compositionally biased region" description="Basic and acidic residues" evidence="1">
    <location>
        <begin position="136"/>
        <end position="152"/>
    </location>
</feature>
<feature type="compositionally biased region" description="Basic and acidic residues" evidence="1">
    <location>
        <begin position="103"/>
        <end position="125"/>
    </location>
</feature>
<dbReference type="HOGENOM" id="CLU_1724999_0_0_1"/>
<sequence length="152" mass="18016">MAVLEGETLVQDYQVVQRRHFTQCQQGAEPMTWRWFFDYAHNRFLECNFNLVYISALLRELMKSKQRLRFFALVICMLASLLLNQIYKQDVGPNVSTYGIRTQDIKQREENREKYKKAEKGDHSPPTRHGKQQRRAIPECNKDHTPPTRNGE</sequence>
<keyword evidence="4" id="KW-1185">Reference proteome</keyword>
<organism evidence="2 4">
    <name type="scientific">Medicago truncatula</name>
    <name type="common">Barrel medic</name>
    <name type="synonym">Medicago tribuloides</name>
    <dbReference type="NCBI Taxonomy" id="3880"/>
    <lineage>
        <taxon>Eukaryota</taxon>
        <taxon>Viridiplantae</taxon>
        <taxon>Streptophyta</taxon>
        <taxon>Embryophyta</taxon>
        <taxon>Tracheophyta</taxon>
        <taxon>Spermatophyta</taxon>
        <taxon>Magnoliopsida</taxon>
        <taxon>eudicotyledons</taxon>
        <taxon>Gunneridae</taxon>
        <taxon>Pentapetalae</taxon>
        <taxon>rosids</taxon>
        <taxon>fabids</taxon>
        <taxon>Fabales</taxon>
        <taxon>Fabaceae</taxon>
        <taxon>Papilionoideae</taxon>
        <taxon>50 kb inversion clade</taxon>
        <taxon>NPAAA clade</taxon>
        <taxon>Hologalegina</taxon>
        <taxon>IRL clade</taxon>
        <taxon>Trifolieae</taxon>
        <taxon>Medicago</taxon>
    </lineage>
</organism>
<reference evidence="2 4" key="2">
    <citation type="journal article" date="2014" name="BMC Genomics">
        <title>An improved genome release (version Mt4.0) for the model legume Medicago truncatula.</title>
        <authorList>
            <person name="Tang H."/>
            <person name="Krishnakumar V."/>
            <person name="Bidwell S."/>
            <person name="Rosen B."/>
            <person name="Chan A."/>
            <person name="Zhou S."/>
            <person name="Gentzbittel L."/>
            <person name="Childs K.L."/>
            <person name="Yandell M."/>
            <person name="Gundlach H."/>
            <person name="Mayer K.F."/>
            <person name="Schwartz D.C."/>
            <person name="Town C.D."/>
        </authorList>
    </citation>
    <scope>GENOME REANNOTATION</scope>
    <source>
        <strain evidence="3 4">cv. Jemalong A17</strain>
    </source>
</reference>
<evidence type="ECO:0000256" key="1">
    <source>
        <dbReference type="SAM" id="MobiDB-lite"/>
    </source>
</evidence>
<dbReference type="EMBL" id="CM001218">
    <property type="protein sequence ID" value="AES64977.1"/>
    <property type="molecule type" value="Genomic_DNA"/>
</dbReference>